<dbReference type="Proteomes" id="UP000183639">
    <property type="component" value="Unassembled WGS sequence"/>
</dbReference>
<name>A0A1I3E6S1_SELRU</name>
<protein>
    <submittedName>
        <fullName evidence="1">Uncharacterized protein</fullName>
    </submittedName>
</protein>
<dbReference type="AlphaFoldDB" id="A0A1I3E6S1"/>
<dbReference type="OrthoDB" id="286090at2"/>
<accession>A0A1I3E6S1</accession>
<proteinExistence type="predicted"/>
<sequence>MISIRVSKYDLKYRDENGFYQREEWISYYDIGREFLGEVLTEEQYLAVENSYLNVIRMLYEIYPSMVLHINGLELFDEDDDRWHENDVITKEKVDKLARAVLREELWCKLIDENVEVHFGYDYYMYIVFKTNYSIRTVINFLKYIRRNNLFVEKRDVVYLD</sequence>
<dbReference type="EMBL" id="FOQK01000009">
    <property type="protein sequence ID" value="SFH94682.1"/>
    <property type="molecule type" value="Genomic_DNA"/>
</dbReference>
<evidence type="ECO:0000313" key="2">
    <source>
        <dbReference type="Proteomes" id="UP000183639"/>
    </source>
</evidence>
<dbReference type="RefSeq" id="WP_075443020.1">
    <property type="nucleotide sequence ID" value="NZ_FOQK01000009.1"/>
</dbReference>
<evidence type="ECO:0000313" key="1">
    <source>
        <dbReference type="EMBL" id="SFH94682.1"/>
    </source>
</evidence>
<organism evidence="1 2">
    <name type="scientific">Selenomonas ruminantium</name>
    <dbReference type="NCBI Taxonomy" id="971"/>
    <lineage>
        <taxon>Bacteria</taxon>
        <taxon>Bacillati</taxon>
        <taxon>Bacillota</taxon>
        <taxon>Negativicutes</taxon>
        <taxon>Selenomonadales</taxon>
        <taxon>Selenomonadaceae</taxon>
        <taxon>Selenomonas</taxon>
    </lineage>
</organism>
<reference evidence="1 2" key="1">
    <citation type="submission" date="2016-10" db="EMBL/GenBank/DDBJ databases">
        <authorList>
            <person name="de Groot N.N."/>
        </authorList>
    </citation>
    <scope>NUCLEOTIDE SEQUENCE [LARGE SCALE GENOMIC DNA]</scope>
    <source>
        <strain evidence="1 2">Z108</strain>
    </source>
</reference>
<gene>
    <name evidence="1" type="ORF">SAMN04487861_10936</name>
</gene>